<keyword evidence="5" id="KW-1185">Reference proteome</keyword>
<proteinExistence type="inferred from homology"/>
<dbReference type="GO" id="GO:1990113">
    <property type="term" value="P:RNA polymerase I assembly"/>
    <property type="evidence" value="ECO:0007669"/>
    <property type="project" value="TreeGrafter"/>
</dbReference>
<evidence type="ECO:0000256" key="1">
    <source>
        <dbReference type="ARBA" id="ARBA00010048"/>
    </source>
</evidence>
<dbReference type="GO" id="GO:0005737">
    <property type="term" value="C:cytoplasm"/>
    <property type="evidence" value="ECO:0007669"/>
    <property type="project" value="TreeGrafter"/>
</dbReference>
<feature type="coiled-coil region" evidence="3">
    <location>
        <begin position="17"/>
        <end position="44"/>
    </location>
</feature>
<evidence type="ECO:0008006" key="6">
    <source>
        <dbReference type="Google" id="ProtNLM"/>
    </source>
</evidence>
<dbReference type="FunFam" id="1.10.287.370:FF:000004">
    <property type="entry name" value="Probable prefoldin subunit 5"/>
    <property type="match status" value="1"/>
</dbReference>
<sequence length="162" mass="18076">MASSEQGQQIDLGDLDLPQLQQVKSQLEEELSHLTQSYSQLRGAQARFNDCKDSVDTLKTERAEDKTILVPLTSSLYVPGKLSNVETVIVDVGTGYFVEKSVADASKFYKEKIDYVKASAAKLQETITSKQSNVRGVYTLKISDTRIHEHETNPHMLLHSFG</sequence>
<comment type="caution">
    <text evidence="4">The sequence shown here is derived from an EMBL/GenBank/DDBJ whole genome shotgun (WGS) entry which is preliminary data.</text>
</comment>
<dbReference type="InterPro" id="IPR004127">
    <property type="entry name" value="Prefoldin_subunit_alpha"/>
</dbReference>
<evidence type="ECO:0000256" key="2">
    <source>
        <dbReference type="ARBA" id="ARBA00023186"/>
    </source>
</evidence>
<dbReference type="SUPFAM" id="SSF46579">
    <property type="entry name" value="Prefoldin"/>
    <property type="match status" value="1"/>
</dbReference>
<evidence type="ECO:0000313" key="5">
    <source>
        <dbReference type="Proteomes" id="UP000612746"/>
    </source>
</evidence>
<protein>
    <recommendedName>
        <fullName evidence="6">Prefoldin subunit 5</fullName>
    </recommendedName>
</protein>
<dbReference type="OrthoDB" id="10267474at2759"/>
<dbReference type="InterPro" id="IPR011599">
    <property type="entry name" value="PFD_alpha_archaea"/>
</dbReference>
<evidence type="ECO:0000313" key="4">
    <source>
        <dbReference type="EMBL" id="KAG2173390.1"/>
    </source>
</evidence>
<dbReference type="PANTHER" id="PTHR12674:SF2">
    <property type="entry name" value="PREFOLDIN SUBUNIT 5"/>
    <property type="match status" value="1"/>
</dbReference>
<dbReference type="GO" id="GO:0016272">
    <property type="term" value="C:prefoldin complex"/>
    <property type="evidence" value="ECO:0007669"/>
    <property type="project" value="InterPro"/>
</dbReference>
<accession>A0A8H7U8K2</accession>
<dbReference type="NCBIfam" id="TIGR00293">
    <property type="entry name" value="prefoldin subunit alpha"/>
    <property type="match status" value="1"/>
</dbReference>
<dbReference type="PANTHER" id="PTHR12674">
    <property type="entry name" value="PREFOLDIN SUBUNIT 5"/>
    <property type="match status" value="1"/>
</dbReference>
<dbReference type="EMBL" id="JAEPRA010000019">
    <property type="protein sequence ID" value="KAG2173390.1"/>
    <property type="molecule type" value="Genomic_DNA"/>
</dbReference>
<dbReference type="AlphaFoldDB" id="A0A8H7U8K2"/>
<dbReference type="GO" id="GO:1990114">
    <property type="term" value="P:RNA polymerase II core complex assembly"/>
    <property type="evidence" value="ECO:0007669"/>
    <property type="project" value="TreeGrafter"/>
</dbReference>
<dbReference type="Pfam" id="PF02996">
    <property type="entry name" value="Prefoldin"/>
    <property type="match status" value="1"/>
</dbReference>
<dbReference type="InterPro" id="IPR009053">
    <property type="entry name" value="Prefoldin"/>
</dbReference>
<keyword evidence="3" id="KW-0175">Coiled coil</keyword>
<dbReference type="GO" id="GO:1990115">
    <property type="term" value="P:RNA polymerase III assembly"/>
    <property type="evidence" value="ECO:0007669"/>
    <property type="project" value="TreeGrafter"/>
</dbReference>
<dbReference type="GO" id="GO:0006457">
    <property type="term" value="P:protein folding"/>
    <property type="evidence" value="ECO:0007669"/>
    <property type="project" value="InterPro"/>
</dbReference>
<dbReference type="GO" id="GO:0051082">
    <property type="term" value="F:unfolded protein binding"/>
    <property type="evidence" value="ECO:0007669"/>
    <property type="project" value="InterPro"/>
</dbReference>
<evidence type="ECO:0000256" key="3">
    <source>
        <dbReference type="SAM" id="Coils"/>
    </source>
</evidence>
<dbReference type="Proteomes" id="UP000612746">
    <property type="component" value="Unassembled WGS sequence"/>
</dbReference>
<keyword evidence="2" id="KW-0143">Chaperone</keyword>
<name>A0A8H7U8K2_9FUNG</name>
<dbReference type="Gene3D" id="1.10.287.370">
    <property type="match status" value="1"/>
</dbReference>
<dbReference type="CDD" id="cd23157">
    <property type="entry name" value="Prefoldin_5"/>
    <property type="match status" value="1"/>
</dbReference>
<organism evidence="4 5">
    <name type="scientific">Umbelopsis vinacea</name>
    <dbReference type="NCBI Taxonomy" id="44442"/>
    <lineage>
        <taxon>Eukaryota</taxon>
        <taxon>Fungi</taxon>
        <taxon>Fungi incertae sedis</taxon>
        <taxon>Mucoromycota</taxon>
        <taxon>Mucoromycotina</taxon>
        <taxon>Umbelopsidomycetes</taxon>
        <taxon>Umbelopsidales</taxon>
        <taxon>Umbelopsidaceae</taxon>
        <taxon>Umbelopsis</taxon>
    </lineage>
</organism>
<reference evidence="4" key="1">
    <citation type="submission" date="2020-12" db="EMBL/GenBank/DDBJ databases">
        <title>Metabolic potential, ecology and presence of endohyphal bacteria is reflected in genomic diversity of Mucoromycotina.</title>
        <authorList>
            <person name="Muszewska A."/>
            <person name="Okrasinska A."/>
            <person name="Steczkiewicz K."/>
            <person name="Drgas O."/>
            <person name="Orlowska M."/>
            <person name="Perlinska-Lenart U."/>
            <person name="Aleksandrzak-Piekarczyk T."/>
            <person name="Szatraj K."/>
            <person name="Zielenkiewicz U."/>
            <person name="Pilsyk S."/>
            <person name="Malc E."/>
            <person name="Mieczkowski P."/>
            <person name="Kruszewska J.S."/>
            <person name="Biernat P."/>
            <person name="Pawlowska J."/>
        </authorList>
    </citation>
    <scope>NUCLEOTIDE SEQUENCE</scope>
    <source>
        <strain evidence="4">WA0000051536</strain>
    </source>
</reference>
<gene>
    <name evidence="4" type="ORF">INT44_008742</name>
</gene>
<comment type="similarity">
    <text evidence="1">Belongs to the prefoldin subunit alpha family.</text>
</comment>